<evidence type="ECO:0008006" key="3">
    <source>
        <dbReference type="Google" id="ProtNLM"/>
    </source>
</evidence>
<dbReference type="SFLD" id="SFLDS00003">
    <property type="entry name" value="Haloacid_Dehalogenase"/>
    <property type="match status" value="1"/>
</dbReference>
<dbReference type="NCBIfam" id="TIGR01484">
    <property type="entry name" value="HAD-SF-IIB"/>
    <property type="match status" value="1"/>
</dbReference>
<accession>A0A1H2RPA9</accession>
<dbReference type="EMBL" id="FNNG01000001">
    <property type="protein sequence ID" value="SDW21118.1"/>
    <property type="molecule type" value="Genomic_DNA"/>
</dbReference>
<dbReference type="SFLD" id="SFLDG01144">
    <property type="entry name" value="C2.B.4:_PGP_Like"/>
    <property type="match status" value="1"/>
</dbReference>
<dbReference type="RefSeq" id="WP_093750357.1">
    <property type="nucleotide sequence ID" value="NZ_FNNG01000001.1"/>
</dbReference>
<dbReference type="OrthoDB" id="9781413at2"/>
<dbReference type="GO" id="GO:0000287">
    <property type="term" value="F:magnesium ion binding"/>
    <property type="evidence" value="ECO:0007669"/>
    <property type="project" value="TreeGrafter"/>
</dbReference>
<gene>
    <name evidence="1" type="ORF">SAMN05660923_00426</name>
</gene>
<dbReference type="PANTHER" id="PTHR10000">
    <property type="entry name" value="PHOSPHOSERINE PHOSPHATASE"/>
    <property type="match status" value="1"/>
</dbReference>
<dbReference type="InterPro" id="IPR036412">
    <property type="entry name" value="HAD-like_sf"/>
</dbReference>
<keyword evidence="2" id="KW-1185">Reference proteome</keyword>
<dbReference type="InterPro" id="IPR023214">
    <property type="entry name" value="HAD_sf"/>
</dbReference>
<dbReference type="GO" id="GO:0016791">
    <property type="term" value="F:phosphatase activity"/>
    <property type="evidence" value="ECO:0007669"/>
    <property type="project" value="TreeGrafter"/>
</dbReference>
<organism evidence="1 2">
    <name type="scientific">Tepidimicrobium xylanilyticum</name>
    <dbReference type="NCBI Taxonomy" id="1123352"/>
    <lineage>
        <taxon>Bacteria</taxon>
        <taxon>Bacillati</taxon>
        <taxon>Bacillota</taxon>
        <taxon>Tissierellia</taxon>
        <taxon>Tissierellales</taxon>
        <taxon>Tepidimicrobiaceae</taxon>
        <taxon>Tepidimicrobium</taxon>
    </lineage>
</organism>
<proteinExistence type="predicted"/>
<protein>
    <recommendedName>
        <fullName evidence="3">Cof subfamily of IIB subfamily of haloacid dehalogenase superfamily/HAD-superfamily hydrolase, subfamily IIB</fullName>
    </recommendedName>
</protein>
<reference evidence="1 2" key="1">
    <citation type="submission" date="2016-10" db="EMBL/GenBank/DDBJ databases">
        <authorList>
            <person name="de Groot N.N."/>
        </authorList>
    </citation>
    <scope>NUCLEOTIDE SEQUENCE [LARGE SCALE GENOMIC DNA]</scope>
    <source>
        <strain evidence="1 2">DSM 23310</strain>
    </source>
</reference>
<name>A0A1H2RPA9_9FIRM</name>
<dbReference type="CDD" id="cd07516">
    <property type="entry name" value="HAD_Pase"/>
    <property type="match status" value="1"/>
</dbReference>
<dbReference type="Gene3D" id="3.30.1240.10">
    <property type="match status" value="1"/>
</dbReference>
<dbReference type="PROSITE" id="PS01228">
    <property type="entry name" value="COF_1"/>
    <property type="match status" value="1"/>
</dbReference>
<dbReference type="GO" id="GO:0005829">
    <property type="term" value="C:cytosol"/>
    <property type="evidence" value="ECO:0007669"/>
    <property type="project" value="TreeGrafter"/>
</dbReference>
<dbReference type="InterPro" id="IPR000150">
    <property type="entry name" value="Cof"/>
</dbReference>
<evidence type="ECO:0000313" key="1">
    <source>
        <dbReference type="EMBL" id="SDW21118.1"/>
    </source>
</evidence>
<dbReference type="AlphaFoldDB" id="A0A1H2RPA9"/>
<dbReference type="SUPFAM" id="SSF56784">
    <property type="entry name" value="HAD-like"/>
    <property type="match status" value="1"/>
</dbReference>
<dbReference type="Proteomes" id="UP000198828">
    <property type="component" value="Unassembled WGS sequence"/>
</dbReference>
<dbReference type="Pfam" id="PF08282">
    <property type="entry name" value="Hydrolase_3"/>
    <property type="match status" value="1"/>
</dbReference>
<dbReference type="InterPro" id="IPR006379">
    <property type="entry name" value="HAD-SF_hydro_IIB"/>
</dbReference>
<dbReference type="NCBIfam" id="TIGR00099">
    <property type="entry name" value="Cof-subfamily"/>
    <property type="match status" value="1"/>
</dbReference>
<dbReference type="PANTHER" id="PTHR10000:SF8">
    <property type="entry name" value="HAD SUPERFAMILY HYDROLASE-LIKE, TYPE 3"/>
    <property type="match status" value="1"/>
</dbReference>
<dbReference type="Gene3D" id="3.40.50.1000">
    <property type="entry name" value="HAD superfamily/HAD-like"/>
    <property type="match status" value="1"/>
</dbReference>
<sequence length="276" mass="31201">MTKDIRLVICDLDGTLLNSEKKITERLKNNVDELHQNGILFSICTGRIPGMMRLYSKKLNIKIPTIASNGAYITDINFQNTIYKKVMDFCQVKGVMEYLRNNNIQFAVLTDCQAYFTGEGDFQTNFILYNRDAASFNMSMEILYVPKVLDGLKDKDITKLLVFTQHDEEAEKVEEYIKVNTNFYCTSSRKNLLDIGPNGVNKGKGVELLANELGIRLEQVCVFGDYYNDISMFNKAGLSIAMGNAVEELKGVADYITDDNDSEGVSKAIEKILLKR</sequence>
<evidence type="ECO:0000313" key="2">
    <source>
        <dbReference type="Proteomes" id="UP000198828"/>
    </source>
</evidence>
<dbReference type="SFLD" id="SFLDG01140">
    <property type="entry name" value="C2.B:_Phosphomannomutase_and_P"/>
    <property type="match status" value="1"/>
</dbReference>